<comment type="similarity">
    <text evidence="1">Belongs to the FAM47 family.</text>
</comment>
<feature type="compositionally biased region" description="Basic residues" evidence="2">
    <location>
        <begin position="167"/>
        <end position="180"/>
    </location>
</feature>
<organism evidence="3 4">
    <name type="scientific">Neotoma lepida</name>
    <name type="common">Desert woodrat</name>
    <dbReference type="NCBI Taxonomy" id="56216"/>
    <lineage>
        <taxon>Eukaryota</taxon>
        <taxon>Metazoa</taxon>
        <taxon>Chordata</taxon>
        <taxon>Craniata</taxon>
        <taxon>Vertebrata</taxon>
        <taxon>Euteleostomi</taxon>
        <taxon>Mammalia</taxon>
        <taxon>Eutheria</taxon>
        <taxon>Euarchontoglires</taxon>
        <taxon>Glires</taxon>
        <taxon>Rodentia</taxon>
        <taxon>Myomorpha</taxon>
        <taxon>Muroidea</taxon>
        <taxon>Cricetidae</taxon>
        <taxon>Neotominae</taxon>
        <taxon>Neotoma</taxon>
    </lineage>
</organism>
<gene>
    <name evidence="3" type="ORF">A6R68_15117</name>
</gene>
<evidence type="ECO:0000313" key="3">
    <source>
        <dbReference type="EMBL" id="OBS74346.1"/>
    </source>
</evidence>
<evidence type="ECO:0000256" key="2">
    <source>
        <dbReference type="SAM" id="MobiDB-lite"/>
    </source>
</evidence>
<accession>A0A1A6H7Q8</accession>
<name>A0A1A6H7Q8_NEOLE</name>
<dbReference type="GO" id="GO:0045815">
    <property type="term" value="P:transcription initiation-coupled chromatin remodeling"/>
    <property type="evidence" value="ECO:0007669"/>
    <property type="project" value="TreeGrafter"/>
</dbReference>
<evidence type="ECO:0000256" key="1">
    <source>
        <dbReference type="ARBA" id="ARBA00005277"/>
    </source>
</evidence>
<dbReference type="GO" id="GO:0000785">
    <property type="term" value="C:chromatin"/>
    <property type="evidence" value="ECO:0007669"/>
    <property type="project" value="TreeGrafter"/>
</dbReference>
<comment type="caution">
    <text evidence="3">The sequence shown here is derived from an EMBL/GenBank/DDBJ whole genome shotgun (WGS) entry which is preliminary data.</text>
</comment>
<dbReference type="PANTHER" id="PTHR46449">
    <property type="entry name" value="ZGC:158260"/>
    <property type="match status" value="1"/>
</dbReference>
<dbReference type="AlphaFoldDB" id="A0A1A6H7Q8"/>
<dbReference type="Proteomes" id="UP000092124">
    <property type="component" value="Unassembled WGS sequence"/>
</dbReference>
<reference evidence="3 4" key="1">
    <citation type="submission" date="2016-06" db="EMBL/GenBank/DDBJ databases">
        <title>The Draft Genome Sequence and Annotation of the Desert Woodrat Neotoma lepida.</title>
        <authorList>
            <person name="Campbell M."/>
            <person name="Oakeson K.F."/>
            <person name="Yandell M."/>
            <person name="Halpert J.R."/>
            <person name="Dearing D."/>
        </authorList>
    </citation>
    <scope>NUCLEOTIDE SEQUENCE [LARGE SCALE GENOMIC DNA]</scope>
    <source>
        <strain evidence="3">417</strain>
        <tissue evidence="3">Liver</tissue>
    </source>
</reference>
<sequence>MDTVPQQPQRRLRVETTRVFGVHPMHKHQLSVKCVLKHKKEQVKYPPFLEGHCHLFSKEEVGELKREYVPYKGHILSNGNFFPRISQGVYSVAANKSQKKLPRNAGLFNSVPLTQQRSKESEYQLNPWSQKEDNSDLFINSLQVPKHDQNLNNKWPHWEKQKEENKKHSKHGSLSHKRLNHGVPKNPRSLQGNCLSPNTPINQDFLDSIYYRYLKRGADGVCEWMSLLETWS</sequence>
<evidence type="ECO:0000313" key="4">
    <source>
        <dbReference type="Proteomes" id="UP000092124"/>
    </source>
</evidence>
<keyword evidence="4" id="KW-1185">Reference proteome</keyword>
<dbReference type="OrthoDB" id="6755972at2759"/>
<protein>
    <submittedName>
        <fullName evidence="3">Uncharacterized protein</fullName>
    </submittedName>
</protein>
<dbReference type="InterPro" id="IPR032743">
    <property type="entry name" value="FAM47"/>
</dbReference>
<proteinExistence type="inferred from homology"/>
<feature type="region of interest" description="Disordered" evidence="2">
    <location>
        <begin position="159"/>
        <end position="194"/>
    </location>
</feature>
<dbReference type="EMBL" id="LZPO01044438">
    <property type="protein sequence ID" value="OBS74346.1"/>
    <property type="molecule type" value="Genomic_DNA"/>
</dbReference>
<dbReference type="PANTHER" id="PTHR46449:SF1">
    <property type="entry name" value="FAMILY WITH SEQUENCE SIMILARITY 47, MEMBER A-RELATED"/>
    <property type="match status" value="1"/>
</dbReference>